<proteinExistence type="predicted"/>
<evidence type="ECO:0000313" key="1">
    <source>
        <dbReference type="EMBL" id="KAI7796487.1"/>
    </source>
</evidence>
<keyword evidence="2" id="KW-1185">Reference proteome</keyword>
<gene>
    <name evidence="1" type="ORF">IRJ41_023541</name>
</gene>
<protein>
    <submittedName>
        <fullName evidence="1">Uncharacterized protein</fullName>
    </submittedName>
</protein>
<sequence>RVTGAQFELTCSLLTPEERERRFSVHVQQEIITLVQKSLFMWLATSYSPPSLRQPMTHTVFRRKVKFKDAHMNGTAN</sequence>
<dbReference type="AlphaFoldDB" id="A0A9W7WCY4"/>
<feature type="non-terminal residue" evidence="1">
    <location>
        <position position="77"/>
    </location>
</feature>
<accession>A0A9W7WCY4</accession>
<organism evidence="1 2">
    <name type="scientific">Triplophysa rosa</name>
    <name type="common">Cave loach</name>
    <dbReference type="NCBI Taxonomy" id="992332"/>
    <lineage>
        <taxon>Eukaryota</taxon>
        <taxon>Metazoa</taxon>
        <taxon>Chordata</taxon>
        <taxon>Craniata</taxon>
        <taxon>Vertebrata</taxon>
        <taxon>Euteleostomi</taxon>
        <taxon>Actinopterygii</taxon>
        <taxon>Neopterygii</taxon>
        <taxon>Teleostei</taxon>
        <taxon>Ostariophysi</taxon>
        <taxon>Cypriniformes</taxon>
        <taxon>Nemacheilidae</taxon>
        <taxon>Triplophysa</taxon>
    </lineage>
</organism>
<reference evidence="1" key="1">
    <citation type="submission" date="2021-02" db="EMBL/GenBank/DDBJ databases">
        <title>Comparative genomics reveals that relaxation of natural selection precedes convergent phenotypic evolution of cavefish.</title>
        <authorList>
            <person name="Peng Z."/>
        </authorList>
    </citation>
    <scope>NUCLEOTIDE SEQUENCE</scope>
    <source>
        <tissue evidence="1">Muscle</tissue>
    </source>
</reference>
<dbReference type="EMBL" id="JAFHDT010000019">
    <property type="protein sequence ID" value="KAI7796487.1"/>
    <property type="molecule type" value="Genomic_DNA"/>
</dbReference>
<evidence type="ECO:0000313" key="2">
    <source>
        <dbReference type="Proteomes" id="UP001059041"/>
    </source>
</evidence>
<dbReference type="Proteomes" id="UP001059041">
    <property type="component" value="Linkage Group LG19"/>
</dbReference>
<comment type="caution">
    <text evidence="1">The sequence shown here is derived from an EMBL/GenBank/DDBJ whole genome shotgun (WGS) entry which is preliminary data.</text>
</comment>
<name>A0A9W7WCY4_TRIRA</name>